<evidence type="ECO:0000256" key="4">
    <source>
        <dbReference type="ARBA" id="ARBA00023211"/>
    </source>
</evidence>
<evidence type="ECO:0000256" key="5">
    <source>
        <dbReference type="ARBA" id="ARBA00047720"/>
    </source>
</evidence>
<dbReference type="InterPro" id="IPR026912">
    <property type="entry name" value="Adenine_deam_C"/>
</dbReference>
<keyword evidence="10" id="KW-1185">Reference proteome</keyword>
<evidence type="ECO:0000256" key="6">
    <source>
        <dbReference type="HAMAP-Rule" id="MF_01518"/>
    </source>
</evidence>
<feature type="domain" description="Adenine deaminase C-terminal" evidence="8">
    <location>
        <begin position="400"/>
        <end position="544"/>
    </location>
</feature>
<comment type="caution">
    <text evidence="9">The sequence shown here is derived from an EMBL/GenBank/DDBJ whole genome shotgun (WGS) entry which is preliminary data.</text>
</comment>
<keyword evidence="3 6" id="KW-0378">Hydrolase</keyword>
<dbReference type="InterPro" id="IPR011059">
    <property type="entry name" value="Metal-dep_hydrolase_composite"/>
</dbReference>
<dbReference type="PANTHER" id="PTHR11113">
    <property type="entry name" value="N-ACETYLGLUCOSAMINE-6-PHOSPHATE DEACETYLASE"/>
    <property type="match status" value="1"/>
</dbReference>
<evidence type="ECO:0000313" key="9">
    <source>
        <dbReference type="EMBL" id="KHE42256.1"/>
    </source>
</evidence>
<dbReference type="RefSeq" id="WP_035472804.1">
    <property type="nucleotide sequence ID" value="NZ_JRGF01000005.1"/>
</dbReference>
<keyword evidence="4 6" id="KW-0464">Manganese</keyword>
<dbReference type="NCBIfam" id="TIGR01178">
    <property type="entry name" value="ade"/>
    <property type="match status" value="1"/>
</dbReference>
<dbReference type="Pfam" id="PF13382">
    <property type="entry name" value="Adenine_deam_C"/>
    <property type="match status" value="1"/>
</dbReference>
<dbReference type="Gene3D" id="2.30.40.10">
    <property type="entry name" value="Urease, subunit C, domain 1"/>
    <property type="match status" value="1"/>
</dbReference>
<dbReference type="InterPro" id="IPR006680">
    <property type="entry name" value="Amidohydro-rel"/>
</dbReference>
<dbReference type="EMBL" id="JRGF01000005">
    <property type="protein sequence ID" value="KHE42256.1"/>
    <property type="molecule type" value="Genomic_DNA"/>
</dbReference>
<evidence type="ECO:0000256" key="1">
    <source>
        <dbReference type="ARBA" id="ARBA00006773"/>
    </source>
</evidence>
<dbReference type="Gene3D" id="3.20.20.140">
    <property type="entry name" value="Metal-dependent hydrolases"/>
    <property type="match status" value="1"/>
</dbReference>
<comment type="catalytic activity">
    <reaction evidence="5 6">
        <text>adenine + H2O + H(+) = hypoxanthine + NH4(+)</text>
        <dbReference type="Rhea" id="RHEA:23688"/>
        <dbReference type="ChEBI" id="CHEBI:15377"/>
        <dbReference type="ChEBI" id="CHEBI:15378"/>
        <dbReference type="ChEBI" id="CHEBI:16708"/>
        <dbReference type="ChEBI" id="CHEBI:17368"/>
        <dbReference type="ChEBI" id="CHEBI:28938"/>
        <dbReference type="EC" id="3.5.4.2"/>
    </reaction>
</comment>
<proteinExistence type="inferred from homology"/>
<accession>A0ABR4YKR0</accession>
<dbReference type="EC" id="3.5.4.2" evidence="2 6"/>
<dbReference type="PANTHER" id="PTHR11113:SF2">
    <property type="entry name" value="ADENINE DEAMINASE"/>
    <property type="match status" value="1"/>
</dbReference>
<sequence length="549" mass="58792">MKAILMKGGSVADGQRGTVSRADVLVRDGRIAAVGEGLPAAGAETLDCTGLMVTAGFVDAHVHIESSMVLPSAFGEAVLPHGTTCVIADPHEVVNVAGAEGLRSFLDEAAAAPVGIFTAVPSSVPATMLDTNGAGEFLADAMREFAERPDVAGLGEVMCYYDVAERRPEIMAKIALFRDKTIDGHTAGMPADLLDAYIGAGIRNDHECTDAAGMLERYRKGMNIYIREGSAARNAEVLLRCVKERGLDTARFAFCTDDKHLATIAAEGHISYIVRMARRLGFGWGETARMASWNPCRFYGLEDRGNVREGYVADLVVTDDACNRIVYVIKDGRLVAAEGRLTGTTGCGAAPRRDFPNTVRFREMHAADFTLPDTMKKVAIELVEGQLLTRKTPLADGEWRGLTRLATVERHGRNGNIAVCMLKGYGIRNGAVATSVSHDAHNVVCAGDNAADIAVACNRLRELGGGYTIASGGRIVGELPLPAYGLMSAENASTVAETIHHLEKQAHAMGVNRRIDAFTTLSFVALPVIPSLRLLDTGLYDVDESRFIR</sequence>
<dbReference type="HAMAP" id="MF_01518">
    <property type="entry name" value="Adenine_deamin"/>
    <property type="match status" value="1"/>
</dbReference>
<reference evidence="9 10" key="1">
    <citation type="submission" date="2014-09" db="EMBL/GenBank/DDBJ databases">
        <title>Alistipes sp. 627, sp. nov., a novel member of the family Rikenellaceae isolated from human faeces.</title>
        <authorList>
            <person name="Shkoporov A.N."/>
            <person name="Chaplin A.V."/>
            <person name="Motuzova O.V."/>
            <person name="Kafarskaia L.I."/>
            <person name="Khokhlova E.V."/>
            <person name="Efimov B.A."/>
        </authorList>
    </citation>
    <scope>NUCLEOTIDE SEQUENCE [LARGE SCALE GENOMIC DNA]</scope>
    <source>
        <strain evidence="9 10">627</strain>
    </source>
</reference>
<protein>
    <recommendedName>
        <fullName evidence="2 6">Adenine deaminase</fullName>
        <shortName evidence="6">Adenase</shortName>
        <shortName evidence="6">Adenine aminase</shortName>
        <ecNumber evidence="2 6">3.5.4.2</ecNumber>
    </recommendedName>
</protein>
<evidence type="ECO:0000259" key="7">
    <source>
        <dbReference type="Pfam" id="PF01979"/>
    </source>
</evidence>
<dbReference type="InterPro" id="IPR006679">
    <property type="entry name" value="Adenine_deam"/>
</dbReference>
<comment type="cofactor">
    <cofactor evidence="6">
        <name>Mn(2+)</name>
        <dbReference type="ChEBI" id="CHEBI:29035"/>
    </cofactor>
</comment>
<name>A0ABR4YKR0_9BACT</name>
<dbReference type="Pfam" id="PF01979">
    <property type="entry name" value="Amidohydro_1"/>
    <property type="match status" value="1"/>
</dbReference>
<evidence type="ECO:0000256" key="2">
    <source>
        <dbReference type="ARBA" id="ARBA00012782"/>
    </source>
</evidence>
<dbReference type="SUPFAM" id="SSF51556">
    <property type="entry name" value="Metallo-dependent hydrolases"/>
    <property type="match status" value="1"/>
</dbReference>
<organism evidence="9 10">
    <name type="scientific">Alistipes inops</name>
    <dbReference type="NCBI Taxonomy" id="1501391"/>
    <lineage>
        <taxon>Bacteria</taxon>
        <taxon>Pseudomonadati</taxon>
        <taxon>Bacteroidota</taxon>
        <taxon>Bacteroidia</taxon>
        <taxon>Bacteroidales</taxon>
        <taxon>Rikenellaceae</taxon>
        <taxon>Alistipes</taxon>
    </lineage>
</organism>
<evidence type="ECO:0000313" key="10">
    <source>
        <dbReference type="Proteomes" id="UP000030889"/>
    </source>
</evidence>
<comment type="similarity">
    <text evidence="1 6">Belongs to the metallo-dependent hydrolases superfamily. Adenine deaminase family.</text>
</comment>
<dbReference type="SUPFAM" id="SSF51338">
    <property type="entry name" value="Composite domain of metallo-dependent hydrolases"/>
    <property type="match status" value="1"/>
</dbReference>
<dbReference type="InterPro" id="IPR032466">
    <property type="entry name" value="Metal_Hydrolase"/>
</dbReference>
<gene>
    <name evidence="6" type="primary">ade</name>
    <name evidence="9" type="ORF">LG35_04995</name>
</gene>
<evidence type="ECO:0000256" key="3">
    <source>
        <dbReference type="ARBA" id="ARBA00022801"/>
    </source>
</evidence>
<dbReference type="Proteomes" id="UP000030889">
    <property type="component" value="Unassembled WGS sequence"/>
</dbReference>
<evidence type="ECO:0000259" key="8">
    <source>
        <dbReference type="Pfam" id="PF13382"/>
    </source>
</evidence>
<feature type="domain" description="Amidohydrolase-related" evidence="7">
    <location>
        <begin position="52"/>
        <end position="335"/>
    </location>
</feature>